<dbReference type="EMBL" id="CAMXCT030002064">
    <property type="protein sequence ID" value="CAL4782674.1"/>
    <property type="molecule type" value="Genomic_DNA"/>
</dbReference>
<evidence type="ECO:0000313" key="2">
    <source>
        <dbReference type="EMBL" id="CAL1148737.1"/>
    </source>
</evidence>
<reference evidence="1" key="1">
    <citation type="submission" date="2022-10" db="EMBL/GenBank/DDBJ databases">
        <authorList>
            <person name="Chen Y."/>
            <person name="Dougan E. K."/>
            <person name="Chan C."/>
            <person name="Rhodes N."/>
            <person name="Thang M."/>
        </authorList>
    </citation>
    <scope>NUCLEOTIDE SEQUENCE</scope>
</reference>
<comment type="caution">
    <text evidence="1">The sequence shown here is derived from an EMBL/GenBank/DDBJ whole genome shotgun (WGS) entry which is preliminary data.</text>
</comment>
<protein>
    <submittedName>
        <fullName evidence="1">Uncharacterized protein</fullName>
    </submittedName>
</protein>
<evidence type="ECO:0000313" key="1">
    <source>
        <dbReference type="EMBL" id="CAI3995362.1"/>
    </source>
</evidence>
<name>A0A9P1G2U9_9DINO</name>
<dbReference type="EMBL" id="CAMXCT020002064">
    <property type="protein sequence ID" value="CAL1148737.1"/>
    <property type="molecule type" value="Genomic_DNA"/>
</dbReference>
<reference evidence="2" key="2">
    <citation type="submission" date="2024-04" db="EMBL/GenBank/DDBJ databases">
        <authorList>
            <person name="Chen Y."/>
            <person name="Shah S."/>
            <person name="Dougan E. K."/>
            <person name="Thang M."/>
            <person name="Chan C."/>
        </authorList>
    </citation>
    <scope>NUCLEOTIDE SEQUENCE [LARGE SCALE GENOMIC DNA]</scope>
</reference>
<dbReference type="OrthoDB" id="10586448at2759"/>
<accession>A0A9P1G2U9</accession>
<dbReference type="EMBL" id="CAMXCT010002064">
    <property type="protein sequence ID" value="CAI3995362.1"/>
    <property type="molecule type" value="Genomic_DNA"/>
</dbReference>
<dbReference type="Proteomes" id="UP001152797">
    <property type="component" value="Unassembled WGS sequence"/>
</dbReference>
<gene>
    <name evidence="1" type="ORF">C1SCF055_LOCUS21935</name>
</gene>
<proteinExistence type="predicted"/>
<keyword evidence="3" id="KW-1185">Reference proteome</keyword>
<dbReference type="AlphaFoldDB" id="A0A9P1G2U9"/>
<evidence type="ECO:0000313" key="3">
    <source>
        <dbReference type="Proteomes" id="UP001152797"/>
    </source>
</evidence>
<sequence>MPHAPKPIADAAAAKMGDDWKITPRALNVNDSVLAQFEEDLATVLGHHVFSDVLRMKPVAIDSDATHYEAGHQAVFDKESYNSAISTRGVYQCAGNIFWLNFSRLISSQGVPISPRAIEQLKKSHFSSPEVNQNIVIVPVQPGLSYRDLKNQFNNLVRCSPEEIEFALISRIAELVRSNADEVQLTAWRTVCLTTTFSFEILRSEAAIYWRAINARRRTIATYDAVAPSPTQRIFQLMTFKESYEATHGTLSNSELASIYNTNLQEIDSKLEDSVSENWVDTAVKIHRRIFSQPDLLDEVLRDEAQHGKAGMFQTSALEEICIKGKSGKGDIYWIMRSMRFIVEAGQLNPGDFTVRFLCGAKSSGSTQKGFIHLCLMKHALLRWLMSTWLEQSSYDPEAKESKRRKSNTTRPR</sequence>
<organism evidence="1">
    <name type="scientific">Cladocopium goreaui</name>
    <dbReference type="NCBI Taxonomy" id="2562237"/>
    <lineage>
        <taxon>Eukaryota</taxon>
        <taxon>Sar</taxon>
        <taxon>Alveolata</taxon>
        <taxon>Dinophyceae</taxon>
        <taxon>Suessiales</taxon>
        <taxon>Symbiodiniaceae</taxon>
        <taxon>Cladocopium</taxon>
    </lineage>
</organism>